<evidence type="ECO:0000256" key="5">
    <source>
        <dbReference type="ARBA" id="ARBA00023002"/>
    </source>
</evidence>
<feature type="domain" description="FAD-binding PCMH-type" evidence="6">
    <location>
        <begin position="46"/>
        <end position="216"/>
    </location>
</feature>
<dbReference type="InterPro" id="IPR016169">
    <property type="entry name" value="FAD-bd_PCMH_sub2"/>
</dbReference>
<accession>A0A2R6B6A4</accession>
<dbReference type="Gene3D" id="3.40.462.20">
    <property type="match status" value="1"/>
</dbReference>
<sequence>MGSNLGGGFEALISKLVTLKGLIHGELILPGEAGYDEGRRVWNGMIDRHRAAILYCVDEHDVVAAVRFARENGLTIAIRGGGHNVAGFGTCDGGLVVDLSRMKKIEVDPEAMVARVQPGLTWAEFDKATQKHGLATTGGLVSTTGISGLTLGGGVGWLVRKYGMTIDNLIGAEVVTASGEKIRASETENQDLFWALRGGGGNFGVVTLFEFRLHRVGPQVFGGPLFYPIGRASEVLRTYIRWASSLPDELTSLVVFLTAPPAPFIPAELQGTKMIAIATCYTGSLRDGENLIEPLRGLKPAVDLAGPTPYVGLQSMFDATAPRGINAYWRSLYLKQLDEPAVARLVDCASNFKSPFSQIHIHQLGGAVSRVSSKDTAFPHRESQYLMNIVGLWMEPSQAEGVIQWVKTTWTSLAPHSTGGEYANFMGEPIERVKAIYGDNYQRLVEIKRKYDPHNLFHINQNIKPV</sequence>
<comment type="similarity">
    <text evidence="2">Belongs to the oxygen-dependent FAD-linked oxidoreductase family.</text>
</comment>
<dbReference type="InterPro" id="IPR036318">
    <property type="entry name" value="FAD-bd_PCMH-like_sf"/>
</dbReference>
<dbReference type="PANTHER" id="PTHR42973">
    <property type="entry name" value="BINDING OXIDOREDUCTASE, PUTATIVE (AFU_ORTHOLOGUE AFUA_1G17690)-RELATED"/>
    <property type="match status" value="1"/>
</dbReference>
<comment type="caution">
    <text evidence="7">The sequence shown here is derived from an EMBL/GenBank/DDBJ whole genome shotgun (WGS) entry which is preliminary data.</text>
</comment>
<dbReference type="SUPFAM" id="SSF56176">
    <property type="entry name" value="FAD-binding/transporter-associated domain-like"/>
    <property type="match status" value="1"/>
</dbReference>
<gene>
    <name evidence="7" type="ORF">B9Q06_10100</name>
</gene>
<organism evidence="7 8">
    <name type="scientific">Candidatus Marsarchaeota G2 archaeon ECH_B_2</name>
    <dbReference type="NCBI Taxonomy" id="1978160"/>
    <lineage>
        <taxon>Archaea</taxon>
        <taxon>Candidatus Marsarchaeota</taxon>
        <taxon>Candidatus Marsarchaeota group 2</taxon>
    </lineage>
</organism>
<keyword evidence="4" id="KW-0274">FAD</keyword>
<evidence type="ECO:0000313" key="8">
    <source>
        <dbReference type="Proteomes" id="UP000241284"/>
    </source>
</evidence>
<dbReference type="Gene3D" id="3.30.465.10">
    <property type="match status" value="1"/>
</dbReference>
<evidence type="ECO:0000256" key="3">
    <source>
        <dbReference type="ARBA" id="ARBA00022630"/>
    </source>
</evidence>
<dbReference type="EMBL" id="NEXH01000030">
    <property type="protein sequence ID" value="PSN94146.1"/>
    <property type="molecule type" value="Genomic_DNA"/>
</dbReference>
<dbReference type="InterPro" id="IPR006094">
    <property type="entry name" value="Oxid_FAD_bind_N"/>
</dbReference>
<evidence type="ECO:0000256" key="1">
    <source>
        <dbReference type="ARBA" id="ARBA00001974"/>
    </source>
</evidence>
<dbReference type="InterPro" id="IPR016166">
    <property type="entry name" value="FAD-bd_PCMH"/>
</dbReference>
<dbReference type="Pfam" id="PF08031">
    <property type="entry name" value="BBE"/>
    <property type="match status" value="1"/>
</dbReference>
<evidence type="ECO:0000313" key="7">
    <source>
        <dbReference type="EMBL" id="PSN94146.1"/>
    </source>
</evidence>
<dbReference type="PANTHER" id="PTHR42973:SF39">
    <property type="entry name" value="FAD-BINDING PCMH-TYPE DOMAIN-CONTAINING PROTEIN"/>
    <property type="match status" value="1"/>
</dbReference>
<reference evidence="7 8" key="1">
    <citation type="submission" date="2017-04" db="EMBL/GenBank/DDBJ databases">
        <title>Novel microbial lineages endemic to geothermal iron-oxide mats fill important gaps in the evolutionary history of Archaea.</title>
        <authorList>
            <person name="Jay Z.J."/>
            <person name="Beam J.P."/>
            <person name="Dlakic M."/>
            <person name="Rusch D.B."/>
            <person name="Kozubal M.A."/>
            <person name="Inskeep W.P."/>
        </authorList>
    </citation>
    <scope>NUCLEOTIDE SEQUENCE [LARGE SCALE GENOMIC DNA]</scope>
    <source>
        <strain evidence="7">ECH_B_2</strain>
    </source>
</reference>
<dbReference type="Proteomes" id="UP000241284">
    <property type="component" value="Unassembled WGS sequence"/>
</dbReference>
<evidence type="ECO:0000256" key="4">
    <source>
        <dbReference type="ARBA" id="ARBA00022827"/>
    </source>
</evidence>
<dbReference type="GO" id="GO:0071949">
    <property type="term" value="F:FAD binding"/>
    <property type="evidence" value="ECO:0007669"/>
    <property type="project" value="InterPro"/>
</dbReference>
<protein>
    <recommendedName>
        <fullName evidence="6">FAD-binding PCMH-type domain-containing protein</fullName>
    </recommendedName>
</protein>
<proteinExistence type="inferred from homology"/>
<dbReference type="InterPro" id="IPR050416">
    <property type="entry name" value="FAD-linked_Oxidoreductase"/>
</dbReference>
<evidence type="ECO:0000259" key="6">
    <source>
        <dbReference type="PROSITE" id="PS51387"/>
    </source>
</evidence>
<dbReference type="GO" id="GO:0016491">
    <property type="term" value="F:oxidoreductase activity"/>
    <property type="evidence" value="ECO:0007669"/>
    <property type="project" value="UniProtKB-KW"/>
</dbReference>
<evidence type="ECO:0000256" key="2">
    <source>
        <dbReference type="ARBA" id="ARBA00005466"/>
    </source>
</evidence>
<comment type="cofactor">
    <cofactor evidence="1">
        <name>FAD</name>
        <dbReference type="ChEBI" id="CHEBI:57692"/>
    </cofactor>
</comment>
<name>A0A2R6B6A4_9ARCH</name>
<dbReference type="InterPro" id="IPR016167">
    <property type="entry name" value="FAD-bd_PCMH_sub1"/>
</dbReference>
<dbReference type="PROSITE" id="PS51387">
    <property type="entry name" value="FAD_PCMH"/>
    <property type="match status" value="1"/>
</dbReference>
<dbReference type="Pfam" id="PF01565">
    <property type="entry name" value="FAD_binding_4"/>
    <property type="match status" value="1"/>
</dbReference>
<dbReference type="AlphaFoldDB" id="A0A2R6B6A4"/>
<dbReference type="InterPro" id="IPR012951">
    <property type="entry name" value="BBE"/>
</dbReference>
<keyword evidence="5" id="KW-0560">Oxidoreductase</keyword>
<keyword evidence="3" id="KW-0285">Flavoprotein</keyword>
<dbReference type="Gene3D" id="3.30.43.10">
    <property type="entry name" value="Uridine Diphospho-n-acetylenolpyruvylglucosamine Reductase, domain 2"/>
    <property type="match status" value="1"/>
</dbReference>